<dbReference type="SUPFAM" id="SSF48371">
    <property type="entry name" value="ARM repeat"/>
    <property type="match status" value="1"/>
</dbReference>
<accession>A0ABM0MD77</accession>
<evidence type="ECO:0000256" key="4">
    <source>
        <dbReference type="ARBA" id="ARBA00023163"/>
    </source>
</evidence>
<evidence type="ECO:0000256" key="2">
    <source>
        <dbReference type="ARBA" id="ARBA00007688"/>
    </source>
</evidence>
<keyword evidence="4" id="KW-0804">Transcription</keyword>
<dbReference type="Pfam" id="PF02969">
    <property type="entry name" value="TAF"/>
    <property type="match status" value="1"/>
</dbReference>
<organism evidence="7 8">
    <name type="scientific">Saccoglossus kowalevskii</name>
    <name type="common">Acorn worm</name>
    <dbReference type="NCBI Taxonomy" id="10224"/>
    <lineage>
        <taxon>Eukaryota</taxon>
        <taxon>Metazoa</taxon>
        <taxon>Hemichordata</taxon>
        <taxon>Enteropneusta</taxon>
        <taxon>Harrimaniidae</taxon>
        <taxon>Saccoglossus</taxon>
    </lineage>
</organism>
<dbReference type="InterPro" id="IPR009072">
    <property type="entry name" value="Histone-fold"/>
</dbReference>
<evidence type="ECO:0000313" key="8">
    <source>
        <dbReference type="RefSeq" id="XP_006817968.1"/>
    </source>
</evidence>
<evidence type="ECO:0000313" key="7">
    <source>
        <dbReference type="Proteomes" id="UP000694865"/>
    </source>
</evidence>
<keyword evidence="7" id="KW-1185">Reference proteome</keyword>
<protein>
    <submittedName>
        <fullName evidence="8">TAF6-like RNA polymerase II p300/CBP-associated factor-associated factor 65 kDa subunit 6L-like</fullName>
    </submittedName>
</protein>
<comment type="subcellular location">
    <subcellularLocation>
        <location evidence="1">Nucleus</location>
    </subcellularLocation>
</comment>
<evidence type="ECO:0000256" key="5">
    <source>
        <dbReference type="ARBA" id="ARBA00023242"/>
    </source>
</evidence>
<name>A0ABM0MD77_SACKO</name>
<proteinExistence type="inferred from homology"/>
<evidence type="ECO:0000259" key="6">
    <source>
        <dbReference type="SMART" id="SM00803"/>
    </source>
</evidence>
<feature type="domain" description="TATA box binding protein associated factor (TAF) histone-like fold" evidence="6">
    <location>
        <begin position="10"/>
        <end position="74"/>
    </location>
</feature>
<dbReference type="PANTHER" id="PTHR10221:SF22">
    <property type="entry name" value="TAF6-LIKE RNA POLYMERASE II P300_CBP-ASSOCIATED FACTOR-ASSOCIATED FACTOR 65 KDA SUBUNIT 6L"/>
    <property type="match status" value="1"/>
</dbReference>
<dbReference type="Gene3D" id="1.25.40.770">
    <property type="entry name" value="TAF6, C-terminal HEAT repeat domain"/>
    <property type="match status" value="1"/>
</dbReference>
<comment type="similarity">
    <text evidence="2">Belongs to the TAF6 family.</text>
</comment>
<dbReference type="InterPro" id="IPR016024">
    <property type="entry name" value="ARM-type_fold"/>
</dbReference>
<sequence length="529" mass="59957">MGEEQPKRFAQISRESVKTYAESVGIGDLSEDAAAMLAEDVCYRLRQAAQASTQYMKHSKRRKMTSEDFNRALKWMDVEPIYGYGSQDPMLFRTTKDAELYFMEDKEINLPEISMDGKIPVCAGKTTVRVHASCFTGKRNGQVQAQTLSEDLVKYHENVTKAILGNDEDIMKVALDDLRTNSKVSSLLPYLIQFVSVGVKKVNHDLGQLTKLMHIVMSLIYNPFVYLGPYLKRLVSSVMYCIMEPLAASINPLNDHWTLRDYAARLLAHICKTYNSSVNHLKNQLYAAFQEVLLDHARPLCSHYGAIVGLMALGPKAIEDVLLPQLSGYWPTLMVVLEDTSLSNIQVKTDGHKVYGAILLAANKMLKYKQKEQLSTKQHSASSSPSQSPAQEPTEFTFGTASHLLHLGESAGSLSQSDGYKLRHVKKSVLEWYTELYEYFGDCLSLQLDTITTCNPVYEPKLTSLADINNVTACNEHESRFKGGFHRESVDNVKKKFIKTEEYRGWQFKQYFDFNETIWKNDEQDLHDS</sequence>
<evidence type="ECO:0000256" key="1">
    <source>
        <dbReference type="ARBA" id="ARBA00004123"/>
    </source>
</evidence>
<dbReference type="InterPro" id="IPR046344">
    <property type="entry name" value="TAF6_C_sf"/>
</dbReference>
<dbReference type="SUPFAM" id="SSF47113">
    <property type="entry name" value="Histone-fold"/>
    <property type="match status" value="1"/>
</dbReference>
<dbReference type="InterPro" id="IPR004823">
    <property type="entry name" value="TAF_TATA-bd_Histone-like_dom"/>
</dbReference>
<keyword evidence="3" id="KW-0805">Transcription regulation</keyword>
<keyword evidence="5" id="KW-0539">Nucleus</keyword>
<dbReference type="Proteomes" id="UP000694865">
    <property type="component" value="Unplaced"/>
</dbReference>
<reference evidence="8" key="1">
    <citation type="submission" date="2025-08" db="UniProtKB">
        <authorList>
            <consortium name="RefSeq"/>
        </authorList>
    </citation>
    <scope>IDENTIFICATION</scope>
    <source>
        <tissue evidence="8">Testes</tissue>
    </source>
</reference>
<dbReference type="GeneID" id="100368940"/>
<dbReference type="CDD" id="cd22932">
    <property type="entry name" value="HFD_TAF6L"/>
    <property type="match status" value="1"/>
</dbReference>
<dbReference type="CDD" id="cd08050">
    <property type="entry name" value="TAF6C"/>
    <property type="match status" value="1"/>
</dbReference>
<dbReference type="InterPro" id="IPR037796">
    <property type="entry name" value="TAF6"/>
</dbReference>
<dbReference type="Gene3D" id="1.10.20.10">
    <property type="entry name" value="Histone, subunit A"/>
    <property type="match status" value="1"/>
</dbReference>
<gene>
    <name evidence="8" type="primary">LOC100368940</name>
</gene>
<dbReference type="InterPro" id="IPR011442">
    <property type="entry name" value="TAF6_C"/>
</dbReference>
<dbReference type="Pfam" id="PF07571">
    <property type="entry name" value="TAF6_C"/>
    <property type="match status" value="1"/>
</dbReference>
<dbReference type="RefSeq" id="XP_006817968.1">
    <property type="nucleotide sequence ID" value="XM_006817905.1"/>
</dbReference>
<evidence type="ECO:0000256" key="3">
    <source>
        <dbReference type="ARBA" id="ARBA00023015"/>
    </source>
</evidence>
<dbReference type="SMART" id="SM00803">
    <property type="entry name" value="TAF"/>
    <property type="match status" value="1"/>
</dbReference>
<dbReference type="PANTHER" id="PTHR10221">
    <property type="entry name" value="TRANSCRIPTION INITIATION FACTOR TFIID SUBUNIT 6"/>
    <property type="match status" value="1"/>
</dbReference>